<dbReference type="InterPro" id="IPR015943">
    <property type="entry name" value="WD40/YVTN_repeat-like_dom_sf"/>
</dbReference>
<sequence length="704" mass="77553">MITMLTILSLTSFTLHSGDIESFLNSNHTYRLHQYDGRIYCATSGGVAIFDTSTGSFDRISTGDGLVGNDVRDIIRDKWGNFWFICHGKGISILSPNESWKELSGEWYGLPEGVLCINILSDTVLIGTDDGLRLWDIGDVNPMDKTEKMRTISSHPGNFVNRIEYFRDSLWICTNEGVGIVPLSHIGNASVWNNITEIDSVNAVELSGDTLWMASSEGIAYITGGDYHYLASFDSKDVSLWNERLWLATSGGLKVWNGSGFTSTPITQDSRYLLPLSGLWTGTWGSGIAEYTPDTVVYFMPDGPGENKFGDIAIDGEGSLWCITGSKMVSKFDAVDEEWKVFNQNNEWNIVGVLSALAVAGNGTVWMGTWNSTNEGPGLIRLHQDGTLDTLIRLQGNNVISDIAVDDHNDVWVSTWLLAGESSLLYRFRDGSINSYDIFSFPPGINRITFDGEGNTWVGRTYLAGGGVYRIIDESWAEELACPDIQGEEIYSLAFDVDGRLWIGTDRGTYIIRDAQIERILTHSDAGVVGDKAHDILTDIYGNVWLLLGSIFGITEGGVTRVTREFHFTSITPSCGLVSNAIASVDKSDRLAYDLTRGWLWIATDEGISRYKTGLVFPRTISSIQVFPNPYLVHEHPDITFLSGDLTGGSISIYSLSGQLVKVFSDISGNAVRWYKPDVASGVYLYIAVSKDGDKKVGKFSVIQ</sequence>
<comment type="caution">
    <text evidence="1">The sequence shown here is derived from an EMBL/GenBank/DDBJ whole genome shotgun (WGS) entry which is preliminary data.</text>
</comment>
<protein>
    <recommendedName>
        <fullName evidence="3">Secretion system C-terminal sorting domain-containing protein</fullName>
    </recommendedName>
</protein>
<evidence type="ECO:0000313" key="1">
    <source>
        <dbReference type="EMBL" id="OYD14334.1"/>
    </source>
</evidence>
<organism evidence="1 2">
    <name type="scientific">candidate division WOR-3 bacterium JGI_Cruoil_03_44_89</name>
    <dbReference type="NCBI Taxonomy" id="1973748"/>
    <lineage>
        <taxon>Bacteria</taxon>
        <taxon>Bacteria division WOR-3</taxon>
    </lineage>
</organism>
<gene>
    <name evidence="1" type="ORF">CH333_08295</name>
</gene>
<accession>A0A235BQ39</accession>
<name>A0A235BQ39_UNCW3</name>
<dbReference type="NCBIfam" id="TIGR04183">
    <property type="entry name" value="Por_Secre_tail"/>
    <property type="match status" value="1"/>
</dbReference>
<evidence type="ECO:0008006" key="3">
    <source>
        <dbReference type="Google" id="ProtNLM"/>
    </source>
</evidence>
<dbReference type="SUPFAM" id="SSF63829">
    <property type="entry name" value="Calcium-dependent phosphotriesterase"/>
    <property type="match status" value="3"/>
</dbReference>
<dbReference type="Pfam" id="PF07494">
    <property type="entry name" value="Reg_prop"/>
    <property type="match status" value="1"/>
</dbReference>
<dbReference type="AlphaFoldDB" id="A0A235BQ39"/>
<dbReference type="Proteomes" id="UP000215215">
    <property type="component" value="Unassembled WGS sequence"/>
</dbReference>
<dbReference type="InterPro" id="IPR011110">
    <property type="entry name" value="Reg_prop"/>
</dbReference>
<evidence type="ECO:0000313" key="2">
    <source>
        <dbReference type="Proteomes" id="UP000215215"/>
    </source>
</evidence>
<proteinExistence type="predicted"/>
<dbReference type="InterPro" id="IPR026444">
    <property type="entry name" value="Secre_tail"/>
</dbReference>
<dbReference type="Gene3D" id="2.130.10.10">
    <property type="entry name" value="YVTN repeat-like/Quinoprotein amine dehydrogenase"/>
    <property type="match status" value="3"/>
</dbReference>
<dbReference type="EMBL" id="NOZQ01000188">
    <property type="protein sequence ID" value="OYD14334.1"/>
    <property type="molecule type" value="Genomic_DNA"/>
</dbReference>
<reference evidence="1 2" key="1">
    <citation type="submission" date="2017-07" db="EMBL/GenBank/DDBJ databases">
        <title>Recovery of genomes from metagenomes via a dereplication, aggregation, and scoring strategy.</title>
        <authorList>
            <person name="Sieber C.M."/>
            <person name="Probst A.J."/>
            <person name="Sharrar A."/>
            <person name="Thomas B.C."/>
            <person name="Hess M."/>
            <person name="Tringe S.G."/>
            <person name="Banfield J.F."/>
        </authorList>
    </citation>
    <scope>NUCLEOTIDE SEQUENCE [LARGE SCALE GENOMIC DNA]</scope>
    <source>
        <strain evidence="1">JGI_Cruoil_03_44_89</strain>
    </source>
</reference>